<dbReference type="InterPro" id="IPR014818">
    <property type="entry name" value="Phage/plasmid_primase_P4_C"/>
</dbReference>
<protein>
    <submittedName>
        <fullName evidence="6">Putative DNA primase/helicase</fullName>
    </submittedName>
</protein>
<dbReference type="GO" id="GO:0005524">
    <property type="term" value="F:ATP binding"/>
    <property type="evidence" value="ECO:0007669"/>
    <property type="project" value="UniProtKB-KW"/>
</dbReference>
<dbReference type="OrthoDB" id="9763644at2"/>
<organism evidence="6 7">
    <name type="scientific">Litorimonas taeanensis</name>
    <dbReference type="NCBI Taxonomy" id="568099"/>
    <lineage>
        <taxon>Bacteria</taxon>
        <taxon>Pseudomonadati</taxon>
        <taxon>Pseudomonadota</taxon>
        <taxon>Alphaproteobacteria</taxon>
        <taxon>Maricaulales</taxon>
        <taxon>Robiginitomaculaceae</taxon>
    </lineage>
</organism>
<dbReference type="NCBIfam" id="TIGR01613">
    <property type="entry name" value="primase_Cterm"/>
    <property type="match status" value="1"/>
</dbReference>
<keyword evidence="7" id="KW-1185">Reference proteome</keyword>
<feature type="domain" description="SF3 helicase" evidence="5">
    <location>
        <begin position="201"/>
        <end position="364"/>
    </location>
</feature>
<dbReference type="SMART" id="SM00885">
    <property type="entry name" value="D5_N"/>
    <property type="match status" value="1"/>
</dbReference>
<dbReference type="InParanoid" id="A0A420WD57"/>
<dbReference type="Pfam" id="PF03288">
    <property type="entry name" value="Pox_D5"/>
    <property type="match status" value="1"/>
</dbReference>
<dbReference type="InterPro" id="IPR027417">
    <property type="entry name" value="P-loop_NTPase"/>
</dbReference>
<evidence type="ECO:0000313" key="6">
    <source>
        <dbReference type="EMBL" id="RKQ68964.1"/>
    </source>
</evidence>
<dbReference type="PANTHER" id="PTHR35372:SF2">
    <property type="entry name" value="SF3 HELICASE DOMAIN-CONTAINING PROTEIN"/>
    <property type="match status" value="1"/>
</dbReference>
<dbReference type="PANTHER" id="PTHR35372">
    <property type="entry name" value="ATP BINDING PROTEIN-RELATED"/>
    <property type="match status" value="1"/>
</dbReference>
<comment type="caution">
    <text evidence="6">The sequence shown here is derived from an EMBL/GenBank/DDBJ whole genome shotgun (WGS) entry which is preliminary data.</text>
</comment>
<keyword evidence="4" id="KW-0067">ATP-binding</keyword>
<dbReference type="InterPro" id="IPR006500">
    <property type="entry name" value="Helicase_put_C_phage/plasmid"/>
</dbReference>
<dbReference type="Proteomes" id="UP000282211">
    <property type="component" value="Unassembled WGS sequence"/>
</dbReference>
<dbReference type="EMBL" id="RBII01000002">
    <property type="protein sequence ID" value="RKQ68964.1"/>
    <property type="molecule type" value="Genomic_DNA"/>
</dbReference>
<evidence type="ECO:0000256" key="1">
    <source>
        <dbReference type="ARBA" id="ARBA00022741"/>
    </source>
</evidence>
<name>A0A420WD57_9PROT</name>
<evidence type="ECO:0000313" key="7">
    <source>
        <dbReference type="Proteomes" id="UP000282211"/>
    </source>
</evidence>
<keyword evidence="1" id="KW-0547">Nucleotide-binding</keyword>
<keyword evidence="2" id="KW-0378">Hydrolase</keyword>
<evidence type="ECO:0000256" key="2">
    <source>
        <dbReference type="ARBA" id="ARBA00022801"/>
    </source>
</evidence>
<dbReference type="RefSeq" id="WP_121100821.1">
    <property type="nucleotide sequence ID" value="NZ_RBII01000002.1"/>
</dbReference>
<dbReference type="PROSITE" id="PS51206">
    <property type="entry name" value="SF3_HELICASE_1"/>
    <property type="match status" value="1"/>
</dbReference>
<dbReference type="SUPFAM" id="SSF52540">
    <property type="entry name" value="P-loop containing nucleoside triphosphate hydrolases"/>
    <property type="match status" value="1"/>
</dbReference>
<dbReference type="Pfam" id="PF08706">
    <property type="entry name" value="D5_N"/>
    <property type="match status" value="1"/>
</dbReference>
<reference evidence="6 7" key="1">
    <citation type="submission" date="2018-10" db="EMBL/GenBank/DDBJ databases">
        <title>Genomic Encyclopedia of Type Strains, Phase IV (KMG-IV): sequencing the most valuable type-strain genomes for metagenomic binning, comparative biology and taxonomic classification.</title>
        <authorList>
            <person name="Goeker M."/>
        </authorList>
    </citation>
    <scope>NUCLEOTIDE SEQUENCE [LARGE SCALE GENOMIC DNA]</scope>
    <source>
        <strain evidence="6 7">DSM 22008</strain>
    </source>
</reference>
<keyword evidence="3 6" id="KW-0347">Helicase</keyword>
<dbReference type="InterPro" id="IPR051620">
    <property type="entry name" value="ORF904-like_C"/>
</dbReference>
<proteinExistence type="predicted"/>
<accession>A0A420WD57</accession>
<dbReference type="AlphaFoldDB" id="A0A420WD57"/>
<dbReference type="GO" id="GO:0016787">
    <property type="term" value="F:hydrolase activity"/>
    <property type="evidence" value="ECO:0007669"/>
    <property type="project" value="UniProtKB-KW"/>
</dbReference>
<dbReference type="InterPro" id="IPR004968">
    <property type="entry name" value="DNA_primase/NTPase_C"/>
</dbReference>
<evidence type="ECO:0000259" key="5">
    <source>
        <dbReference type="PROSITE" id="PS51206"/>
    </source>
</evidence>
<dbReference type="InterPro" id="IPR014015">
    <property type="entry name" value="Helicase_SF3_DNA-vir"/>
</dbReference>
<dbReference type="Gene3D" id="3.40.50.300">
    <property type="entry name" value="P-loop containing nucleotide triphosphate hydrolases"/>
    <property type="match status" value="1"/>
</dbReference>
<dbReference type="GO" id="GO:0004386">
    <property type="term" value="F:helicase activity"/>
    <property type="evidence" value="ECO:0007669"/>
    <property type="project" value="UniProtKB-KW"/>
</dbReference>
<evidence type="ECO:0000256" key="4">
    <source>
        <dbReference type="ARBA" id="ARBA00022840"/>
    </source>
</evidence>
<gene>
    <name evidence="6" type="ORF">DES40_1740</name>
</gene>
<evidence type="ECO:0000256" key="3">
    <source>
        <dbReference type="ARBA" id="ARBA00022806"/>
    </source>
</evidence>
<sequence>MPRFSEEQVKPAADDLMLARLPKSDLGNARRMIERFGDDIRFVPRQGWRAWNGVCWAIDDDGESKARIAAHATADAIDLEADALKAKGPYEGEEAKDFNARIAAHRKWGADSGNAGKSRAMLDQAGALVRRDREDWDEDPYLLNVQNGTLHFKPSDNGVEAVLFPHNKQNYCTATARVAYDPEADCPLWRKHLEMCLPDIEKRAYFQRWCGYSLTGDISEQKFLIMQGQGADGKSVTINALAYMLGDYAMSVSIRSFLANDYRSGSDASPDIARLAGPARFVYVSEPKKGDKLDEAGVKSLTGGDRMTARKLRQDIFEFFPIFKMIVPCNPKPIITSSDHGTWRRIQLLEWTNRIPEAVRDRNIDRKLQAEAAGILNWAIEGLGDWMADGLNPPDAVKDAVQRYRGQSDPMGDWLDERFDYGQTVDHKIPLSELYEDYAAWCEMNSFRPMASRTFSAQLSDRQIVSVRPGGQTFKDQIQLKSGLQMMQTEETREKSRGKENIDAAAMEAGIELSD</sequence>